<dbReference type="AlphaFoldDB" id="B6QMF7"/>
<keyword evidence="2" id="KW-0472">Membrane</keyword>
<keyword evidence="2" id="KW-0812">Transmembrane</keyword>
<dbReference type="Proteomes" id="UP000001294">
    <property type="component" value="Unassembled WGS sequence"/>
</dbReference>
<proteinExistence type="predicted"/>
<evidence type="ECO:0000256" key="1">
    <source>
        <dbReference type="SAM" id="MobiDB-lite"/>
    </source>
</evidence>
<sequence length="119" mass="13735">MFLRNMLRISIPRRQAGSSLSSTLSQCTRRGFTSAIRRSQQQPPRPREKPENTTFKEGMSAYRPFGAPFLKVFLGAIFTYQVIYYVWMKLETSEKKLLKNEEIRGLEKEAKQLAANAKS</sequence>
<dbReference type="EMBL" id="DS995903">
    <property type="protein sequence ID" value="EEA22245.1"/>
    <property type="molecule type" value="Genomic_DNA"/>
</dbReference>
<protein>
    <submittedName>
        <fullName evidence="3">Uncharacterized protein</fullName>
    </submittedName>
</protein>
<dbReference type="VEuPathDB" id="FungiDB:PMAA_060260"/>
<accession>B6QMF7</accession>
<evidence type="ECO:0000256" key="2">
    <source>
        <dbReference type="SAM" id="Phobius"/>
    </source>
</evidence>
<keyword evidence="4" id="KW-1185">Reference proteome</keyword>
<dbReference type="HOGENOM" id="CLU_137473_1_1_1"/>
<name>B6QMF7_TALMQ</name>
<gene>
    <name evidence="3" type="ORF">PMAA_060260</name>
</gene>
<feature type="region of interest" description="Disordered" evidence="1">
    <location>
        <begin position="35"/>
        <end position="54"/>
    </location>
</feature>
<keyword evidence="2" id="KW-1133">Transmembrane helix</keyword>
<reference evidence="4" key="1">
    <citation type="journal article" date="2015" name="Genome Announc.">
        <title>Genome sequence of the AIDS-associated pathogen Penicillium marneffei (ATCC18224) and its near taxonomic relative Talaromyces stipitatus (ATCC10500).</title>
        <authorList>
            <person name="Nierman W.C."/>
            <person name="Fedorova-Abrams N.D."/>
            <person name="Andrianopoulos A."/>
        </authorList>
    </citation>
    <scope>NUCLEOTIDE SEQUENCE [LARGE SCALE GENOMIC DNA]</scope>
    <source>
        <strain evidence="4">ATCC 18224 / CBS 334.59 / QM 7333</strain>
    </source>
</reference>
<feature type="transmembrane region" description="Helical" evidence="2">
    <location>
        <begin position="69"/>
        <end position="87"/>
    </location>
</feature>
<dbReference type="OrthoDB" id="2120024at2759"/>
<dbReference type="PhylomeDB" id="B6QMF7"/>
<evidence type="ECO:0000313" key="4">
    <source>
        <dbReference type="Proteomes" id="UP000001294"/>
    </source>
</evidence>
<organism evidence="3 4">
    <name type="scientific">Talaromyces marneffei (strain ATCC 18224 / CBS 334.59 / QM 7333)</name>
    <name type="common">Penicillium marneffei</name>
    <dbReference type="NCBI Taxonomy" id="441960"/>
    <lineage>
        <taxon>Eukaryota</taxon>
        <taxon>Fungi</taxon>
        <taxon>Dikarya</taxon>
        <taxon>Ascomycota</taxon>
        <taxon>Pezizomycotina</taxon>
        <taxon>Eurotiomycetes</taxon>
        <taxon>Eurotiomycetidae</taxon>
        <taxon>Eurotiales</taxon>
        <taxon>Trichocomaceae</taxon>
        <taxon>Talaromyces</taxon>
        <taxon>Talaromyces sect. Talaromyces</taxon>
    </lineage>
</organism>
<evidence type="ECO:0000313" key="3">
    <source>
        <dbReference type="EMBL" id="EEA22245.1"/>
    </source>
</evidence>